<dbReference type="SUPFAM" id="SSF47862">
    <property type="entry name" value="Saposin"/>
    <property type="match status" value="1"/>
</dbReference>
<dbReference type="Pfam" id="PF05184">
    <property type="entry name" value="SapB_1"/>
    <property type="match status" value="1"/>
</dbReference>
<dbReference type="GO" id="GO:0006629">
    <property type="term" value="P:lipid metabolic process"/>
    <property type="evidence" value="ECO:0007669"/>
    <property type="project" value="InterPro"/>
</dbReference>
<feature type="signal peptide" evidence="9">
    <location>
        <begin position="1"/>
        <end position="22"/>
    </location>
</feature>
<dbReference type="SUPFAM" id="SSF50630">
    <property type="entry name" value="Acid proteases"/>
    <property type="match status" value="1"/>
</dbReference>
<keyword evidence="5 7" id="KW-1015">Disulfide bond</keyword>
<sequence>MSFNYKYLLIVLCLWTWFESLAFTISNDGSMRVTLKRRNFDTPSLSAARIKEIVHPKGLRSIDKNDSSENVLYLKNYDAQYFGEISIGSPPQYFNVVFDTGSSNLWVPSSRCIFSISCYFHSKYRSGISSTYTQIGTPCKIPYGDGSISGFFSQDNVKVGDIIIKDQEFAEITLEGSSELLSLPVDGILGLGFQDISIGKVTPIEVGDVLLGNNSTGYRKFLFVAMFNLSAMRFSLFLIVNEEIKAAKDSIILGGLCDGGCAAIVDSGTSLIAGPTTIVTQINHAIRAEGYVSYECKNTIHHYGDSIWESLISGLNPEIICVNIGLCSHNGSHITDDVIETVVHNEDQDESSTTESPFCSFCNMIVVWIQTQLKQSNLKDKILKYVDELCERLPNPVRKSVIDCNSVSAMPHIAFTIGNKSFALSPEQYILRVGEGCSAICYGSFVALDVPTPQGPLWVLGNSFLGAYHTVFDYGNQLIGFAESA</sequence>
<dbReference type="InterPro" id="IPR008138">
    <property type="entry name" value="SapB_2"/>
</dbReference>
<dbReference type="PROSITE" id="PS00141">
    <property type="entry name" value="ASP_PROTEASE"/>
    <property type="match status" value="2"/>
</dbReference>
<dbReference type="PROSITE" id="PS51767">
    <property type="entry name" value="PEPTIDASE_A1"/>
    <property type="match status" value="1"/>
</dbReference>
<organism evidence="12 13">
    <name type="scientific">Lupinus angustifolius</name>
    <name type="common">Narrow-leaved blue lupine</name>
    <dbReference type="NCBI Taxonomy" id="3871"/>
    <lineage>
        <taxon>Eukaryota</taxon>
        <taxon>Viridiplantae</taxon>
        <taxon>Streptophyta</taxon>
        <taxon>Embryophyta</taxon>
        <taxon>Tracheophyta</taxon>
        <taxon>Spermatophyta</taxon>
        <taxon>Magnoliopsida</taxon>
        <taxon>eudicotyledons</taxon>
        <taxon>Gunneridae</taxon>
        <taxon>Pentapetalae</taxon>
        <taxon>rosids</taxon>
        <taxon>fabids</taxon>
        <taxon>Fabales</taxon>
        <taxon>Fabaceae</taxon>
        <taxon>Papilionoideae</taxon>
        <taxon>50 kb inversion clade</taxon>
        <taxon>genistoids sensu lato</taxon>
        <taxon>core genistoids</taxon>
        <taxon>Genisteae</taxon>
        <taxon>Lupinus</taxon>
    </lineage>
</organism>
<evidence type="ECO:0000256" key="5">
    <source>
        <dbReference type="ARBA" id="ARBA00023157"/>
    </source>
</evidence>
<evidence type="ECO:0000256" key="9">
    <source>
        <dbReference type="SAM" id="SignalP"/>
    </source>
</evidence>
<evidence type="ECO:0000259" key="11">
    <source>
        <dbReference type="PROSITE" id="PS51767"/>
    </source>
</evidence>
<keyword evidence="3 8" id="KW-0064">Aspartyl protease</keyword>
<dbReference type="InterPro" id="IPR008139">
    <property type="entry name" value="SaposinB_dom"/>
</dbReference>
<dbReference type="Proteomes" id="UP000188354">
    <property type="component" value="Chromosome LG14"/>
</dbReference>
<comment type="similarity">
    <text evidence="1 8">Belongs to the peptidase A1 family.</text>
</comment>
<dbReference type="PRINTS" id="PR00792">
    <property type="entry name" value="PEPSIN"/>
</dbReference>
<keyword evidence="9" id="KW-0732">Signal</keyword>
<evidence type="ECO:0000313" key="13">
    <source>
        <dbReference type="Proteomes" id="UP000188354"/>
    </source>
</evidence>
<feature type="domain" description="Saposin B-type" evidence="10">
    <location>
        <begin position="355"/>
        <end position="396"/>
    </location>
</feature>
<dbReference type="InterPro" id="IPR001461">
    <property type="entry name" value="Aspartic_peptidase_A1"/>
</dbReference>
<dbReference type="InterPro" id="IPR001969">
    <property type="entry name" value="Aspartic_peptidase_AS"/>
</dbReference>
<keyword evidence="13" id="KW-1185">Reference proteome</keyword>
<accession>A0A4P1QZD0</accession>
<proteinExistence type="inferred from homology"/>
<evidence type="ECO:0000256" key="2">
    <source>
        <dbReference type="ARBA" id="ARBA00022670"/>
    </source>
</evidence>
<keyword evidence="8" id="KW-0378">Hydrolase</keyword>
<dbReference type="EMBL" id="CM007374">
    <property type="protein sequence ID" value="OIV98330.1"/>
    <property type="molecule type" value="Genomic_DNA"/>
</dbReference>
<evidence type="ECO:0000256" key="4">
    <source>
        <dbReference type="ARBA" id="ARBA00023145"/>
    </source>
</evidence>
<dbReference type="GO" id="GO:0006508">
    <property type="term" value="P:proteolysis"/>
    <property type="evidence" value="ECO:0007669"/>
    <property type="project" value="UniProtKB-KW"/>
</dbReference>
<dbReference type="InterPro" id="IPR011001">
    <property type="entry name" value="Saposin-like"/>
</dbReference>
<name>A0A4P1QZD0_LUPAN</name>
<evidence type="ECO:0000256" key="7">
    <source>
        <dbReference type="PIRSR" id="PIRSR601461-2"/>
    </source>
</evidence>
<dbReference type="Pfam" id="PF00026">
    <property type="entry name" value="Asp"/>
    <property type="match status" value="2"/>
</dbReference>
<feature type="domain" description="Saposin B-type" evidence="10">
    <location>
        <begin position="291"/>
        <end position="331"/>
    </location>
</feature>
<protein>
    <recommendedName>
        <fullName evidence="14">Peptidase A1 domain-containing protein</fullName>
    </recommendedName>
</protein>
<dbReference type="Gramene" id="OIV98330">
    <property type="protein sequence ID" value="OIV98330"/>
    <property type="gene ID" value="TanjilG_16657"/>
</dbReference>
<evidence type="ECO:0000256" key="1">
    <source>
        <dbReference type="ARBA" id="ARBA00007447"/>
    </source>
</evidence>
<dbReference type="InterPro" id="IPR007856">
    <property type="entry name" value="SapB_1"/>
</dbReference>
<gene>
    <name evidence="12" type="ORF">TanjilG_16657</name>
</gene>
<feature type="disulfide bond" evidence="7">
    <location>
        <begin position="112"/>
        <end position="118"/>
    </location>
</feature>
<dbReference type="InterPro" id="IPR033121">
    <property type="entry name" value="PEPTIDASE_A1"/>
</dbReference>
<dbReference type="PROSITE" id="PS50015">
    <property type="entry name" value="SAP_B"/>
    <property type="match status" value="2"/>
</dbReference>
<dbReference type="Gene3D" id="1.10.225.10">
    <property type="entry name" value="Saposin-like"/>
    <property type="match status" value="1"/>
</dbReference>
<keyword evidence="6" id="KW-0325">Glycoprotein</keyword>
<keyword evidence="2 8" id="KW-0645">Protease</keyword>
<evidence type="ECO:0000256" key="8">
    <source>
        <dbReference type="RuleBase" id="RU000454"/>
    </source>
</evidence>
<evidence type="ECO:0000313" key="12">
    <source>
        <dbReference type="EMBL" id="OIV98330.1"/>
    </source>
</evidence>
<keyword evidence="4" id="KW-0865">Zymogen</keyword>
<feature type="chain" id="PRO_5020041426" description="Peptidase A1 domain-containing protein" evidence="9">
    <location>
        <begin position="23"/>
        <end position="485"/>
    </location>
</feature>
<dbReference type="Pfam" id="PF03489">
    <property type="entry name" value="SapB_2"/>
    <property type="match status" value="1"/>
</dbReference>
<dbReference type="Gene3D" id="2.40.70.10">
    <property type="entry name" value="Acid Proteases"/>
    <property type="match status" value="3"/>
</dbReference>
<dbReference type="AlphaFoldDB" id="A0A4P1QZD0"/>
<dbReference type="STRING" id="3871.A0A4P1QZD0"/>
<dbReference type="FunFam" id="2.40.70.10:FF:000008">
    <property type="entry name" value="Cathepsin D"/>
    <property type="match status" value="1"/>
</dbReference>
<evidence type="ECO:0000256" key="6">
    <source>
        <dbReference type="ARBA" id="ARBA00023180"/>
    </source>
</evidence>
<dbReference type="PANTHER" id="PTHR47966">
    <property type="entry name" value="BETA-SITE APP-CLEAVING ENZYME, ISOFORM A-RELATED"/>
    <property type="match status" value="1"/>
</dbReference>
<reference evidence="12 13" key="1">
    <citation type="journal article" date="2017" name="Plant Biotechnol. J.">
        <title>A comprehensive draft genome sequence for lupin (Lupinus angustifolius), an emerging health food: insights into plant-microbe interactions and legume evolution.</title>
        <authorList>
            <person name="Hane J.K."/>
            <person name="Ming Y."/>
            <person name="Kamphuis L.G."/>
            <person name="Nelson M.N."/>
            <person name="Garg G."/>
            <person name="Atkins C.A."/>
            <person name="Bayer P.E."/>
            <person name="Bravo A."/>
            <person name="Bringans S."/>
            <person name="Cannon S."/>
            <person name="Edwards D."/>
            <person name="Foley R."/>
            <person name="Gao L.L."/>
            <person name="Harrison M.J."/>
            <person name="Huang W."/>
            <person name="Hurgobin B."/>
            <person name="Li S."/>
            <person name="Liu C.W."/>
            <person name="McGrath A."/>
            <person name="Morahan G."/>
            <person name="Murray J."/>
            <person name="Weller J."/>
            <person name="Jian J."/>
            <person name="Singh K.B."/>
        </authorList>
    </citation>
    <scope>NUCLEOTIDE SEQUENCE [LARGE SCALE GENOMIC DNA]</scope>
    <source>
        <strain evidence="13">cv. Tanjil</strain>
        <tissue evidence="12">Whole plant</tissue>
    </source>
</reference>
<evidence type="ECO:0000259" key="10">
    <source>
        <dbReference type="PROSITE" id="PS50015"/>
    </source>
</evidence>
<feature type="domain" description="Peptidase A1" evidence="11">
    <location>
        <begin position="81"/>
        <end position="482"/>
    </location>
</feature>
<dbReference type="PANTHER" id="PTHR47966:SF20">
    <property type="entry name" value="ASPARTIC PROTEINASE-LIKE"/>
    <property type="match status" value="1"/>
</dbReference>
<evidence type="ECO:0008006" key="14">
    <source>
        <dbReference type="Google" id="ProtNLM"/>
    </source>
</evidence>
<dbReference type="InterPro" id="IPR021109">
    <property type="entry name" value="Peptidase_aspartic_dom_sf"/>
</dbReference>
<dbReference type="GO" id="GO:0004190">
    <property type="term" value="F:aspartic-type endopeptidase activity"/>
    <property type="evidence" value="ECO:0007669"/>
    <property type="project" value="UniProtKB-KW"/>
</dbReference>
<evidence type="ECO:0000256" key="3">
    <source>
        <dbReference type="ARBA" id="ARBA00022750"/>
    </source>
</evidence>